<dbReference type="InterPro" id="IPR016024">
    <property type="entry name" value="ARM-type_fold"/>
</dbReference>
<dbReference type="InterPro" id="IPR004155">
    <property type="entry name" value="PBS_lyase_HEAT"/>
</dbReference>
<dbReference type="SUPFAM" id="SSF48371">
    <property type="entry name" value="ARM repeat"/>
    <property type="match status" value="1"/>
</dbReference>
<dbReference type="RefSeq" id="WP_150077589.1">
    <property type="nucleotide sequence ID" value="NZ_VWOX01000009.1"/>
</dbReference>
<organism evidence="1 2">
    <name type="scientific">Roseiconus nitratireducens</name>
    <dbReference type="NCBI Taxonomy" id="2605748"/>
    <lineage>
        <taxon>Bacteria</taxon>
        <taxon>Pseudomonadati</taxon>
        <taxon>Planctomycetota</taxon>
        <taxon>Planctomycetia</taxon>
        <taxon>Pirellulales</taxon>
        <taxon>Pirellulaceae</taxon>
        <taxon>Roseiconus</taxon>
    </lineage>
</organism>
<sequence length="601" mass="66066">MATDTSGMIDAKGLLRPRMLAWLAGWLLLVGPAVGPVAGQSILDEYELPMFDRPELPFSKIQSVFQPGLKELWLRALQRPDAQLQRTVIDTIAMAHRKGLPGLEETIPRLVELAKQPNQNRDVQRSIAQTLVTLDARQHASLLQGLSVRHGLSLAEIVEPALASWEFGEMETVWVQRLQDRDVSDQMLRLAVSGLGALKSERGTEALKQVIRSRHSSNSLRVAAARSLGQIHDTSLTELAETLTSTPSTPPELNSLMAIELLSNHEDAQAIDLLSGMIDADSTAIQSRALERLYAIDPELVNQRAVQLIASDDVNVRRLAARAMLASETVARVRPLARLLDDVNPSLRREVASGLIDLAKQEDLRGEILDATMEVLNDDRWRGCEQACVVLTHLDHKPGGPRMVQLLAHPRGEVQVASAWGLTRLRVEALLPDMLDHAKSVYAGFQSGEITSSQPGATYHLAHLFNAFGDQQFEPSEDLLKKFIPKQFDLGIMPRAAAAWALGMIHEGDPDQPLVDLFVERLSDVQGDFPEIEAVRSMSAVSLGRMEAKSALPVLRQFAGTNIACRWAIEQLTGEEPPPIQDVIQNVGGWILAPLEDRPGS</sequence>
<gene>
    <name evidence="1" type="ORF">FYK55_16775</name>
</gene>
<dbReference type="SMART" id="SM00567">
    <property type="entry name" value="EZ_HEAT"/>
    <property type="match status" value="4"/>
</dbReference>
<comment type="caution">
    <text evidence="1">The sequence shown here is derived from an EMBL/GenBank/DDBJ whole genome shotgun (WGS) entry which is preliminary data.</text>
</comment>
<dbReference type="Proteomes" id="UP000324479">
    <property type="component" value="Unassembled WGS sequence"/>
</dbReference>
<dbReference type="InterPro" id="IPR011989">
    <property type="entry name" value="ARM-like"/>
</dbReference>
<evidence type="ECO:0000313" key="2">
    <source>
        <dbReference type="Proteomes" id="UP000324479"/>
    </source>
</evidence>
<proteinExistence type="predicted"/>
<accession>A0A5M6D9I1</accession>
<protein>
    <submittedName>
        <fullName evidence="1">HEAT repeat domain-containing protein</fullName>
    </submittedName>
</protein>
<dbReference type="AlphaFoldDB" id="A0A5M6D9I1"/>
<dbReference type="EMBL" id="VWOX01000009">
    <property type="protein sequence ID" value="KAA5541855.1"/>
    <property type="molecule type" value="Genomic_DNA"/>
</dbReference>
<reference evidence="1 2" key="1">
    <citation type="submission" date="2019-08" db="EMBL/GenBank/DDBJ databases">
        <authorList>
            <person name="Dhanesh K."/>
            <person name="Kumar G."/>
            <person name="Sasikala C."/>
            <person name="Venkata Ramana C."/>
        </authorList>
    </citation>
    <scope>NUCLEOTIDE SEQUENCE [LARGE SCALE GENOMIC DNA]</scope>
    <source>
        <strain evidence="1 2">JC645</strain>
    </source>
</reference>
<name>A0A5M6D9I1_9BACT</name>
<keyword evidence="2" id="KW-1185">Reference proteome</keyword>
<dbReference type="Gene3D" id="1.25.10.10">
    <property type="entry name" value="Leucine-rich Repeat Variant"/>
    <property type="match status" value="3"/>
</dbReference>
<evidence type="ECO:0000313" key="1">
    <source>
        <dbReference type="EMBL" id="KAA5541855.1"/>
    </source>
</evidence>